<dbReference type="GO" id="GO:0020037">
    <property type="term" value="F:heme binding"/>
    <property type="evidence" value="ECO:0007669"/>
    <property type="project" value="InterPro"/>
</dbReference>
<keyword evidence="1" id="KW-0472">Membrane</keyword>
<name>A0A366H8V2_9BURK</name>
<dbReference type="PANTHER" id="PTHR38034">
    <property type="entry name" value="INNER MEMBRANE PROTEIN YPJD"/>
    <property type="match status" value="1"/>
</dbReference>
<dbReference type="EMBL" id="QNRQ01000008">
    <property type="protein sequence ID" value="RBP37832.1"/>
    <property type="molecule type" value="Genomic_DNA"/>
</dbReference>
<comment type="caution">
    <text evidence="3">The sequence shown here is derived from an EMBL/GenBank/DDBJ whole genome shotgun (WGS) entry which is preliminary data.</text>
</comment>
<evidence type="ECO:0000313" key="4">
    <source>
        <dbReference type="Proteomes" id="UP000253628"/>
    </source>
</evidence>
<organism evidence="3 4">
    <name type="scientific">Eoetvoesiella caeni</name>
    <dbReference type="NCBI Taxonomy" id="645616"/>
    <lineage>
        <taxon>Bacteria</taxon>
        <taxon>Pseudomonadati</taxon>
        <taxon>Pseudomonadota</taxon>
        <taxon>Betaproteobacteria</taxon>
        <taxon>Burkholderiales</taxon>
        <taxon>Alcaligenaceae</taxon>
        <taxon>Eoetvoesiella</taxon>
    </lineage>
</organism>
<evidence type="ECO:0000259" key="2">
    <source>
        <dbReference type="Pfam" id="PF01578"/>
    </source>
</evidence>
<accession>A0A366H8V2</accession>
<keyword evidence="4" id="KW-1185">Reference proteome</keyword>
<feature type="transmembrane region" description="Helical" evidence="1">
    <location>
        <begin position="202"/>
        <end position="229"/>
    </location>
</feature>
<gene>
    <name evidence="3" type="ORF">DFR37_1088</name>
</gene>
<dbReference type="PANTHER" id="PTHR38034:SF1">
    <property type="entry name" value="INNER MEMBRANE PROTEIN YPJD"/>
    <property type="match status" value="1"/>
</dbReference>
<protein>
    <submittedName>
        <fullName evidence="3">ABC-type uncharacterized transport system permease subunit</fullName>
    </submittedName>
</protein>
<reference evidence="3 4" key="1">
    <citation type="submission" date="2018-06" db="EMBL/GenBank/DDBJ databases">
        <title>Genomic Encyclopedia of Type Strains, Phase IV (KMG-IV): sequencing the most valuable type-strain genomes for metagenomic binning, comparative biology and taxonomic classification.</title>
        <authorList>
            <person name="Goeker M."/>
        </authorList>
    </citation>
    <scope>NUCLEOTIDE SEQUENCE [LARGE SCALE GENOMIC DNA]</scope>
    <source>
        <strain evidence="3 4">DSM 25520</strain>
    </source>
</reference>
<dbReference type="Pfam" id="PF01578">
    <property type="entry name" value="Cytochrom_C_asm"/>
    <property type="match status" value="1"/>
</dbReference>
<proteinExistence type="predicted"/>
<keyword evidence="1" id="KW-1133">Transmembrane helix</keyword>
<feature type="transmembrane region" description="Helical" evidence="1">
    <location>
        <begin position="76"/>
        <end position="96"/>
    </location>
</feature>
<feature type="transmembrane region" description="Helical" evidence="1">
    <location>
        <begin position="16"/>
        <end position="37"/>
    </location>
</feature>
<dbReference type="GO" id="GO:0017004">
    <property type="term" value="P:cytochrome complex assembly"/>
    <property type="evidence" value="ECO:0007669"/>
    <property type="project" value="InterPro"/>
</dbReference>
<evidence type="ECO:0000313" key="3">
    <source>
        <dbReference type="EMBL" id="RBP37832.1"/>
    </source>
</evidence>
<sequence>MPRLSHLNSRTMSADIVFHSLAALAYAILGVALWRPLIKNGPQAKTGHIQRVCLLGAIVLHAIAVERAVLHGGHLHLGWALALSVAIWLGMIVFWLESLAQRIDGLLLILLPAATLVTVLAALFPHTHLIDHANNEWLRTHLIIAFIAYGLITIAALQAMLMAMLDRYLHRPVEQAEHRSGISRALESLPPLLVQEHILFRLIWFGFIMLTLTIITGSIVSLGISHAILPMDHKTIFTLLAWITFGVLLLGRYARGWRGRQALRWTLVGFAFVMLAYTGSRFVLDVILQRG</sequence>
<feature type="transmembrane region" description="Helical" evidence="1">
    <location>
        <begin position="103"/>
        <end position="123"/>
    </location>
</feature>
<dbReference type="AlphaFoldDB" id="A0A366H8V2"/>
<dbReference type="InterPro" id="IPR002541">
    <property type="entry name" value="Cyt_c_assembly"/>
</dbReference>
<evidence type="ECO:0000256" key="1">
    <source>
        <dbReference type="SAM" id="Phobius"/>
    </source>
</evidence>
<feature type="transmembrane region" description="Helical" evidence="1">
    <location>
        <begin position="265"/>
        <end position="284"/>
    </location>
</feature>
<dbReference type="Proteomes" id="UP000253628">
    <property type="component" value="Unassembled WGS sequence"/>
</dbReference>
<feature type="transmembrane region" description="Helical" evidence="1">
    <location>
        <begin position="235"/>
        <end position="253"/>
    </location>
</feature>
<keyword evidence="1" id="KW-0812">Transmembrane</keyword>
<feature type="transmembrane region" description="Helical" evidence="1">
    <location>
        <begin position="143"/>
        <end position="165"/>
    </location>
</feature>
<dbReference type="InterPro" id="IPR052372">
    <property type="entry name" value="YpjD/HemX"/>
</dbReference>
<feature type="domain" description="Cytochrome c assembly protein" evidence="2">
    <location>
        <begin position="78"/>
        <end position="285"/>
    </location>
</feature>